<protein>
    <submittedName>
        <fullName evidence="1">Uncharacterized protein</fullName>
    </submittedName>
</protein>
<accession>A0A2P2QKM0</accession>
<dbReference type="AlphaFoldDB" id="A0A2P2QKM0"/>
<reference evidence="1" key="1">
    <citation type="submission" date="2018-02" db="EMBL/GenBank/DDBJ databases">
        <title>Rhizophora mucronata_Transcriptome.</title>
        <authorList>
            <person name="Meera S.P."/>
            <person name="Sreeshan A."/>
            <person name="Augustine A."/>
        </authorList>
    </citation>
    <scope>NUCLEOTIDE SEQUENCE</scope>
    <source>
        <tissue evidence="1">Leaf</tissue>
    </source>
</reference>
<sequence length="18" mass="1995">MVWLSLHSGCSFCSFSFG</sequence>
<organism evidence="1">
    <name type="scientific">Rhizophora mucronata</name>
    <name type="common">Asiatic mangrove</name>
    <dbReference type="NCBI Taxonomy" id="61149"/>
    <lineage>
        <taxon>Eukaryota</taxon>
        <taxon>Viridiplantae</taxon>
        <taxon>Streptophyta</taxon>
        <taxon>Embryophyta</taxon>
        <taxon>Tracheophyta</taxon>
        <taxon>Spermatophyta</taxon>
        <taxon>Magnoliopsida</taxon>
        <taxon>eudicotyledons</taxon>
        <taxon>Gunneridae</taxon>
        <taxon>Pentapetalae</taxon>
        <taxon>rosids</taxon>
        <taxon>fabids</taxon>
        <taxon>Malpighiales</taxon>
        <taxon>Rhizophoraceae</taxon>
        <taxon>Rhizophora</taxon>
    </lineage>
</organism>
<evidence type="ECO:0000313" key="1">
    <source>
        <dbReference type="EMBL" id="MBX67513.1"/>
    </source>
</evidence>
<proteinExistence type="predicted"/>
<name>A0A2P2QKM0_RHIMU</name>
<dbReference type="EMBL" id="GGEC01087029">
    <property type="protein sequence ID" value="MBX67513.1"/>
    <property type="molecule type" value="Transcribed_RNA"/>
</dbReference>